<feature type="compositionally biased region" description="Low complexity" evidence="1">
    <location>
        <begin position="47"/>
        <end position="70"/>
    </location>
</feature>
<dbReference type="EMBL" id="JBEYXV010000001">
    <property type="protein sequence ID" value="MEU6819450.1"/>
    <property type="molecule type" value="Genomic_DNA"/>
</dbReference>
<gene>
    <name evidence="2" type="ORF">ABZ921_02395</name>
</gene>
<name>A0ABV3BEM6_9ACTN</name>
<dbReference type="RefSeq" id="WP_359343710.1">
    <property type="nucleotide sequence ID" value="NZ_JBEYXV010000001.1"/>
</dbReference>
<dbReference type="Proteomes" id="UP001551176">
    <property type="component" value="Unassembled WGS sequence"/>
</dbReference>
<feature type="compositionally biased region" description="Basic residues" evidence="1">
    <location>
        <begin position="71"/>
        <end position="81"/>
    </location>
</feature>
<accession>A0ABV3BEM6</accession>
<proteinExistence type="predicted"/>
<feature type="region of interest" description="Disordered" evidence="1">
    <location>
        <begin position="43"/>
        <end position="89"/>
    </location>
</feature>
<organism evidence="2 3">
    <name type="scientific">Streptomyces atriruber</name>
    <dbReference type="NCBI Taxonomy" id="545121"/>
    <lineage>
        <taxon>Bacteria</taxon>
        <taxon>Bacillati</taxon>
        <taxon>Actinomycetota</taxon>
        <taxon>Actinomycetes</taxon>
        <taxon>Kitasatosporales</taxon>
        <taxon>Streptomycetaceae</taxon>
        <taxon>Streptomyces</taxon>
    </lineage>
</organism>
<evidence type="ECO:0000313" key="3">
    <source>
        <dbReference type="Proteomes" id="UP001551176"/>
    </source>
</evidence>
<comment type="caution">
    <text evidence="2">The sequence shown here is derived from an EMBL/GenBank/DDBJ whole genome shotgun (WGS) entry which is preliminary data.</text>
</comment>
<keyword evidence="3" id="KW-1185">Reference proteome</keyword>
<protein>
    <submittedName>
        <fullName evidence="2">Uncharacterized protein</fullName>
    </submittedName>
</protein>
<sequence>MLEDILRNSAQELDLQFEAHDSDAFMHRLAVRITQDAALPPRVQSGAAASREVAAAKEAPGPARRTGASRPRSRRGVRRRPAPLCPPDPAAAPDAVLEHVRGLCRQVVSSAHIDSLADFADDYDEAGARTFACLLYVLDRREGALFWWRFAAGAGDPLAAYLLAAHHAAVGTVPEARVWRAFSRLLGFAERHLPRLERGASPYDDSGARELLGGNDTVLRAFMKTDDVALAVSR</sequence>
<evidence type="ECO:0000256" key="1">
    <source>
        <dbReference type="SAM" id="MobiDB-lite"/>
    </source>
</evidence>
<evidence type="ECO:0000313" key="2">
    <source>
        <dbReference type="EMBL" id="MEU6819450.1"/>
    </source>
</evidence>
<reference evidence="2 3" key="1">
    <citation type="submission" date="2024-06" db="EMBL/GenBank/DDBJ databases">
        <title>The Natural Products Discovery Center: Release of the First 8490 Sequenced Strains for Exploring Actinobacteria Biosynthetic Diversity.</title>
        <authorList>
            <person name="Kalkreuter E."/>
            <person name="Kautsar S.A."/>
            <person name="Yang D."/>
            <person name="Bader C.D."/>
            <person name="Teijaro C.N."/>
            <person name="Fluegel L."/>
            <person name="Davis C.M."/>
            <person name="Simpson J.R."/>
            <person name="Lauterbach L."/>
            <person name="Steele A.D."/>
            <person name="Gui C."/>
            <person name="Meng S."/>
            <person name="Li G."/>
            <person name="Viehrig K."/>
            <person name="Ye F."/>
            <person name="Su P."/>
            <person name="Kiefer A.F."/>
            <person name="Nichols A."/>
            <person name="Cepeda A.J."/>
            <person name="Yan W."/>
            <person name="Fan B."/>
            <person name="Jiang Y."/>
            <person name="Adhikari A."/>
            <person name="Zheng C.-J."/>
            <person name="Schuster L."/>
            <person name="Cowan T.M."/>
            <person name="Smanski M.J."/>
            <person name="Chevrette M.G."/>
            <person name="De Carvalho L.P.S."/>
            <person name="Shen B."/>
        </authorList>
    </citation>
    <scope>NUCLEOTIDE SEQUENCE [LARGE SCALE GENOMIC DNA]</scope>
    <source>
        <strain evidence="2 3">NPDC046838</strain>
    </source>
</reference>